<dbReference type="Pfam" id="PF01464">
    <property type="entry name" value="SLT"/>
    <property type="match status" value="1"/>
</dbReference>
<dbReference type="CDD" id="cd13400">
    <property type="entry name" value="LT_IagB-like"/>
    <property type="match status" value="1"/>
</dbReference>
<reference evidence="5" key="1">
    <citation type="journal article" date="2019" name="Int. J. Syst. Evol. Microbiol.">
        <title>The Global Catalogue of Microorganisms (GCM) 10K type strain sequencing project: providing services to taxonomists for standard genome sequencing and annotation.</title>
        <authorList>
            <consortium name="The Broad Institute Genomics Platform"/>
            <consortium name="The Broad Institute Genome Sequencing Center for Infectious Disease"/>
            <person name="Wu L."/>
            <person name="Ma J."/>
        </authorList>
    </citation>
    <scope>NUCLEOTIDE SEQUENCE [LARGE SCALE GENOMIC DNA]</scope>
    <source>
        <strain evidence="5">CGMCC 1.12664</strain>
    </source>
</reference>
<dbReference type="SUPFAM" id="SSF53955">
    <property type="entry name" value="Lysozyme-like"/>
    <property type="match status" value="1"/>
</dbReference>
<evidence type="ECO:0000256" key="1">
    <source>
        <dbReference type="ARBA" id="ARBA00009387"/>
    </source>
</evidence>
<evidence type="ECO:0000259" key="3">
    <source>
        <dbReference type="Pfam" id="PF01464"/>
    </source>
</evidence>
<dbReference type="Gene3D" id="1.10.530.10">
    <property type="match status" value="1"/>
</dbReference>
<name>A0A917AFV0_9RHOB</name>
<gene>
    <name evidence="4" type="ORF">GCM10011360_41890</name>
</gene>
<protein>
    <recommendedName>
        <fullName evidence="3">Transglycosylase SLT domain-containing protein</fullName>
    </recommendedName>
</protein>
<dbReference type="InterPro" id="IPR008258">
    <property type="entry name" value="Transglycosylase_SLT_dom_1"/>
</dbReference>
<comment type="caution">
    <text evidence="4">The sequence shown here is derived from an EMBL/GenBank/DDBJ whole genome shotgun (WGS) entry which is preliminary data.</text>
</comment>
<dbReference type="Proteomes" id="UP000612855">
    <property type="component" value="Unassembled WGS sequence"/>
</dbReference>
<sequence>MWRLLVVILLAWCGPALAQWTGFYTPTARPTSAPVTRVEGMKGACIREILLAQMRYQIPDNLLLGIGLQESGLYRDGDLTVWPYTANAEGQGKYFDSAGEAVDWVNQRRREGVTSIDVGCMQINLHWHPDAFDTVADGFNPARNVDYAAAYLARLYRAKGDWTRAAASYHSATEELGRAYLARLQQNVQVANTRFDSFRAMVGPGDGRAVAPQPRMPTSGAFWTADLGRGAGGGGRSLFGPGEIEPILPVFMRGS</sequence>
<feature type="domain" description="Transglycosylase SLT" evidence="3">
    <location>
        <begin position="53"/>
        <end position="179"/>
    </location>
</feature>
<dbReference type="InterPro" id="IPR023346">
    <property type="entry name" value="Lysozyme-like_dom_sf"/>
</dbReference>
<organism evidence="4 5">
    <name type="scientific">Primorskyibacter flagellatus</name>
    <dbReference type="NCBI Taxonomy" id="1387277"/>
    <lineage>
        <taxon>Bacteria</taxon>
        <taxon>Pseudomonadati</taxon>
        <taxon>Pseudomonadota</taxon>
        <taxon>Alphaproteobacteria</taxon>
        <taxon>Rhodobacterales</taxon>
        <taxon>Roseobacteraceae</taxon>
        <taxon>Primorskyibacter</taxon>
    </lineage>
</organism>
<accession>A0A917AFV0</accession>
<dbReference type="EMBL" id="BMFJ01000004">
    <property type="protein sequence ID" value="GGE50444.1"/>
    <property type="molecule type" value="Genomic_DNA"/>
</dbReference>
<feature type="chain" id="PRO_5036788235" description="Transglycosylase SLT domain-containing protein" evidence="2">
    <location>
        <begin position="19"/>
        <end position="255"/>
    </location>
</feature>
<evidence type="ECO:0000313" key="4">
    <source>
        <dbReference type="EMBL" id="GGE50444.1"/>
    </source>
</evidence>
<proteinExistence type="inferred from homology"/>
<dbReference type="AlphaFoldDB" id="A0A917AFV0"/>
<keyword evidence="5" id="KW-1185">Reference proteome</keyword>
<comment type="similarity">
    <text evidence="1">Belongs to the virb1 family.</text>
</comment>
<feature type="signal peptide" evidence="2">
    <location>
        <begin position="1"/>
        <end position="18"/>
    </location>
</feature>
<dbReference type="RefSeq" id="WP_188479679.1">
    <property type="nucleotide sequence ID" value="NZ_BMFJ01000004.1"/>
</dbReference>
<evidence type="ECO:0000313" key="5">
    <source>
        <dbReference type="Proteomes" id="UP000612855"/>
    </source>
</evidence>
<keyword evidence="2" id="KW-0732">Signal</keyword>
<evidence type="ECO:0000256" key="2">
    <source>
        <dbReference type="SAM" id="SignalP"/>
    </source>
</evidence>